<dbReference type="InterPro" id="IPR014284">
    <property type="entry name" value="RNA_pol_sigma-70_dom"/>
</dbReference>
<sequence>MNDPDWIDAALVSARPRAMAALLRYFRDLDTAEEAYQDACLRALKSWPEKGPPRDPTAWLILVGRNSGVDAGRRRSRQTALPSDEVLTDLAAGLDDAETALAERLDGADYRDDILRLLFVCCHPDLPATQQIALALRIVSGLSVRQIARAFLVGESAMEQRITRAKARVAKGDTPFEAPNPTERAERLLTVMAMVYLVFNEGYSAGGSEADARRPLCHEALRLSRLLLGLFPAEPEVMGLTALMLLQHARTPARLDADGLIVLLEDQDRALWERSMILEGLALIDKAMRHRRPGPYQVQAAIAALHARAERAEDTDWAQIDHLYAALEHMTPSPVVSLNRAVAVSKVAGPQAALEMIAPLEERLAGYFHFHGLRGALNLQLGRDADAREAFQLAIALAGGAAEAAHIRQHLDRLQAEGEKNRAAVSDG</sequence>
<dbReference type="InterPro" id="IPR046531">
    <property type="entry name" value="DUF6596"/>
</dbReference>
<dbReference type="GO" id="GO:0016987">
    <property type="term" value="F:sigma factor activity"/>
    <property type="evidence" value="ECO:0007669"/>
    <property type="project" value="InterPro"/>
</dbReference>
<feature type="domain" description="DUF6596" evidence="3">
    <location>
        <begin position="187"/>
        <end position="288"/>
    </location>
</feature>
<protein>
    <submittedName>
        <fullName evidence="4">RNA polymerase sigma factor</fullName>
    </submittedName>
</protein>
<evidence type="ECO:0000259" key="1">
    <source>
        <dbReference type="Pfam" id="PF04542"/>
    </source>
</evidence>
<proteinExistence type="predicted"/>
<dbReference type="EMBL" id="JAAKGT010000001">
    <property type="protein sequence ID" value="NGM48425.1"/>
    <property type="molecule type" value="Genomic_DNA"/>
</dbReference>
<dbReference type="SUPFAM" id="SSF88946">
    <property type="entry name" value="Sigma2 domain of RNA polymerase sigma factors"/>
    <property type="match status" value="1"/>
</dbReference>
<dbReference type="Pfam" id="PF20239">
    <property type="entry name" value="DUF6596"/>
    <property type="match status" value="1"/>
</dbReference>
<dbReference type="InterPro" id="IPR013325">
    <property type="entry name" value="RNA_pol_sigma_r2"/>
</dbReference>
<dbReference type="PANTHER" id="PTHR47756">
    <property type="entry name" value="BLL6612 PROTEIN-RELATED"/>
    <property type="match status" value="1"/>
</dbReference>
<dbReference type="Pfam" id="PF04542">
    <property type="entry name" value="Sigma70_r2"/>
    <property type="match status" value="1"/>
</dbReference>
<dbReference type="GO" id="GO:0006352">
    <property type="term" value="P:DNA-templated transcription initiation"/>
    <property type="evidence" value="ECO:0007669"/>
    <property type="project" value="InterPro"/>
</dbReference>
<dbReference type="Gene3D" id="1.10.1740.10">
    <property type="match status" value="1"/>
</dbReference>
<dbReference type="InterPro" id="IPR036388">
    <property type="entry name" value="WH-like_DNA-bd_sf"/>
</dbReference>
<dbReference type="PANTHER" id="PTHR47756:SF1">
    <property type="entry name" value="BLL0085 PROTEIN"/>
    <property type="match status" value="1"/>
</dbReference>
<dbReference type="Pfam" id="PF08281">
    <property type="entry name" value="Sigma70_r4_2"/>
    <property type="match status" value="1"/>
</dbReference>
<evidence type="ECO:0000313" key="4">
    <source>
        <dbReference type="EMBL" id="NGM48425.1"/>
    </source>
</evidence>
<dbReference type="InterPro" id="IPR007627">
    <property type="entry name" value="RNA_pol_sigma70_r2"/>
</dbReference>
<accession>A0A6G4QT43</accession>
<feature type="domain" description="RNA polymerase sigma-70 region 2" evidence="1">
    <location>
        <begin position="15"/>
        <end position="77"/>
    </location>
</feature>
<dbReference type="SUPFAM" id="SSF88659">
    <property type="entry name" value="Sigma3 and sigma4 domains of RNA polymerase sigma factors"/>
    <property type="match status" value="1"/>
</dbReference>
<feature type="domain" description="RNA polymerase sigma factor 70 region 4 type 2" evidence="2">
    <location>
        <begin position="119"/>
        <end position="168"/>
    </location>
</feature>
<gene>
    <name evidence="4" type="ORF">G5B46_02270</name>
</gene>
<dbReference type="GO" id="GO:0003677">
    <property type="term" value="F:DNA binding"/>
    <property type="evidence" value="ECO:0007669"/>
    <property type="project" value="InterPro"/>
</dbReference>
<organism evidence="4">
    <name type="scientific">Caulobacter sp. 602-2</name>
    <dbReference type="NCBI Taxonomy" id="2710887"/>
    <lineage>
        <taxon>Bacteria</taxon>
        <taxon>Pseudomonadati</taxon>
        <taxon>Pseudomonadota</taxon>
        <taxon>Alphaproteobacteria</taxon>
        <taxon>Caulobacterales</taxon>
        <taxon>Caulobacteraceae</taxon>
        <taxon>Caulobacter</taxon>
    </lineage>
</organism>
<reference evidence="4" key="1">
    <citation type="submission" date="2020-02" db="EMBL/GenBank/DDBJ databases">
        <authorList>
            <person name="Gao J."/>
            <person name="Sun J."/>
        </authorList>
    </citation>
    <scope>NUCLEOTIDE SEQUENCE</scope>
    <source>
        <strain evidence="4">602-2</strain>
    </source>
</reference>
<dbReference type="AlphaFoldDB" id="A0A6G4QT43"/>
<evidence type="ECO:0000259" key="3">
    <source>
        <dbReference type="Pfam" id="PF20239"/>
    </source>
</evidence>
<dbReference type="InterPro" id="IPR013249">
    <property type="entry name" value="RNA_pol_sigma70_r4_t2"/>
</dbReference>
<evidence type="ECO:0000259" key="2">
    <source>
        <dbReference type="Pfam" id="PF08281"/>
    </source>
</evidence>
<dbReference type="InterPro" id="IPR013324">
    <property type="entry name" value="RNA_pol_sigma_r3/r4-like"/>
</dbReference>
<name>A0A6G4QT43_9CAUL</name>
<dbReference type="Gene3D" id="1.10.10.10">
    <property type="entry name" value="Winged helix-like DNA-binding domain superfamily/Winged helix DNA-binding domain"/>
    <property type="match status" value="1"/>
</dbReference>
<comment type="caution">
    <text evidence="4">The sequence shown here is derived from an EMBL/GenBank/DDBJ whole genome shotgun (WGS) entry which is preliminary data.</text>
</comment>
<dbReference type="RefSeq" id="WP_165255687.1">
    <property type="nucleotide sequence ID" value="NZ_JAAKGT010000001.1"/>
</dbReference>
<dbReference type="NCBIfam" id="TIGR02937">
    <property type="entry name" value="sigma70-ECF"/>
    <property type="match status" value="1"/>
</dbReference>